<dbReference type="STRING" id="251221.gene:10759103"/>
<keyword evidence="2" id="KW-1185">Reference proteome</keyword>
<protein>
    <submittedName>
        <fullName evidence="1">Gsl1613 protein</fullName>
    </submittedName>
</protein>
<evidence type="ECO:0000313" key="2">
    <source>
        <dbReference type="Proteomes" id="UP000000557"/>
    </source>
</evidence>
<gene>
    <name evidence="1" type="ordered locus">gsl1613</name>
</gene>
<dbReference type="Proteomes" id="UP000000557">
    <property type="component" value="Chromosome"/>
</dbReference>
<name>Q7NK67_GLOVI</name>
<accession>Q7NK67</accession>
<reference evidence="1 2" key="1">
    <citation type="journal article" date="2003" name="DNA Res.">
        <title>Complete genome structure of Gloeobacter violaceus PCC 7421, a cyanobacterium that lacks thylakoids.</title>
        <authorList>
            <person name="Nakamura Y."/>
            <person name="Kaneko T."/>
            <person name="Sato S."/>
            <person name="Mimuro M."/>
            <person name="Miyashita H."/>
            <person name="Tsuchiya T."/>
            <person name="Sasamoto S."/>
            <person name="Watanabe A."/>
            <person name="Kawashima K."/>
            <person name="Kishida Y."/>
            <person name="Kiyokawa C."/>
            <person name="Kohara M."/>
            <person name="Matsumoto M."/>
            <person name="Matsuno A."/>
            <person name="Nakazaki N."/>
            <person name="Shimpo S."/>
            <person name="Takeuchi C."/>
            <person name="Yamada M."/>
            <person name="Tabata S."/>
        </authorList>
    </citation>
    <scope>NUCLEOTIDE SEQUENCE [LARGE SCALE GENOMIC DNA]</scope>
    <source>
        <strain evidence="2">ATCC 29082 / PCC 7421</strain>
    </source>
</reference>
<dbReference type="EnsemblBacteria" id="BAC89554">
    <property type="protein sequence ID" value="BAC89554"/>
    <property type="gene ID" value="BAC89554"/>
</dbReference>
<organism evidence="1 2">
    <name type="scientific">Gloeobacter violaceus (strain ATCC 29082 / PCC 7421)</name>
    <dbReference type="NCBI Taxonomy" id="251221"/>
    <lineage>
        <taxon>Bacteria</taxon>
        <taxon>Bacillati</taxon>
        <taxon>Cyanobacteriota</taxon>
        <taxon>Cyanophyceae</taxon>
        <taxon>Gloeobacterales</taxon>
        <taxon>Gloeobacteraceae</taxon>
        <taxon>Gloeobacter</taxon>
    </lineage>
</organism>
<dbReference type="AlphaFoldDB" id="Q7NK67"/>
<dbReference type="OrthoDB" id="336534at2"/>
<dbReference type="EMBL" id="BA000045">
    <property type="protein sequence ID" value="BAC89554.1"/>
    <property type="molecule type" value="Genomic_DNA"/>
</dbReference>
<reference evidence="1 2" key="2">
    <citation type="journal article" date="2003" name="DNA Res.">
        <title>Complete genome structure of Gloeobacter violaceus PCC 7421, a cyanobacterium that lacks thylakoids (supplement).</title>
        <authorList>
            <person name="Nakamura Y."/>
            <person name="Kaneko T."/>
            <person name="Sato S."/>
            <person name="Mimuro M."/>
            <person name="Miyashita H."/>
            <person name="Tsuchiya T."/>
            <person name="Sasamoto S."/>
            <person name="Watanabe A."/>
            <person name="Kawashima K."/>
            <person name="Kishida Y."/>
            <person name="Kiyokawa C."/>
            <person name="Kohara M."/>
            <person name="Matsumoto M."/>
            <person name="Matsuno A."/>
            <person name="Nakazaki N."/>
            <person name="Shimpo S."/>
            <person name="Takeuchi C."/>
            <person name="Yamada M."/>
            <person name="Tabata S."/>
        </authorList>
    </citation>
    <scope>NUCLEOTIDE SEQUENCE [LARGE SCALE GENOMIC DNA]</scope>
    <source>
        <strain evidence="2">ATCC 29082 / PCC 7421</strain>
    </source>
</reference>
<dbReference type="HOGENOM" id="CLU_2788011_0_0_3"/>
<dbReference type="InParanoid" id="Q7NK67"/>
<dbReference type="PhylomeDB" id="Q7NK67"/>
<evidence type="ECO:0000313" key="1">
    <source>
        <dbReference type="EMBL" id="BAC89554.1"/>
    </source>
</evidence>
<sequence length="68" mass="8074">MTSWKFQVATPLGFTVRMTENYWQRLLEKHPDLFDKECLVKQALTTPLEVRRSSRDSNVLLFYIPTKV</sequence>
<dbReference type="KEGG" id="gvi:gsl1613"/>
<proteinExistence type="predicted"/>